<evidence type="ECO:0000313" key="11">
    <source>
        <dbReference type="EMBL" id="OHT21681.1"/>
    </source>
</evidence>
<keyword evidence="12" id="KW-1185">Reference proteome</keyword>
<evidence type="ECO:0000256" key="4">
    <source>
        <dbReference type="ARBA" id="ARBA00023136"/>
    </source>
</evidence>
<dbReference type="InterPro" id="IPR056738">
    <property type="entry name" value="NfeD1b_N"/>
</dbReference>
<evidence type="ECO:0000259" key="10">
    <source>
        <dbReference type="Pfam" id="PF25145"/>
    </source>
</evidence>
<dbReference type="InterPro" id="IPR012340">
    <property type="entry name" value="NA-bd_OB-fold"/>
</dbReference>
<dbReference type="EMBL" id="MIPT01000001">
    <property type="protein sequence ID" value="OHT21681.1"/>
    <property type="molecule type" value="Genomic_DNA"/>
</dbReference>
<dbReference type="SUPFAM" id="SSF52096">
    <property type="entry name" value="ClpP/crotonase"/>
    <property type="match status" value="1"/>
</dbReference>
<dbReference type="Gene3D" id="2.40.50.140">
    <property type="entry name" value="Nucleic acid-binding proteins"/>
    <property type="match status" value="1"/>
</dbReference>
<dbReference type="OrthoDB" id="5289056at2"/>
<evidence type="ECO:0000256" key="1">
    <source>
        <dbReference type="ARBA" id="ARBA00004141"/>
    </source>
</evidence>
<dbReference type="Proteomes" id="UP000179467">
    <property type="component" value="Unassembled WGS sequence"/>
</dbReference>
<feature type="domain" description="NfeD1b N-terminal" evidence="10">
    <location>
        <begin position="41"/>
        <end position="135"/>
    </location>
</feature>
<feature type="transmembrane region" description="Helical" evidence="6">
    <location>
        <begin position="363"/>
        <end position="384"/>
    </location>
</feature>
<dbReference type="Gene3D" id="3.90.226.10">
    <property type="entry name" value="2-enoyl-CoA Hydratase, Chain A, domain 1"/>
    <property type="match status" value="1"/>
</dbReference>
<evidence type="ECO:0000259" key="8">
    <source>
        <dbReference type="Pfam" id="PF01957"/>
    </source>
</evidence>
<evidence type="ECO:0000256" key="5">
    <source>
        <dbReference type="SAM" id="MobiDB-lite"/>
    </source>
</evidence>
<evidence type="ECO:0000313" key="12">
    <source>
        <dbReference type="Proteomes" id="UP000179467"/>
    </source>
</evidence>
<proteinExistence type="predicted"/>
<keyword evidence="4 6" id="KW-0472">Membrane</keyword>
<name>A0A1S1HJP1_9SPHN</name>
<reference evidence="11 12" key="1">
    <citation type="submission" date="2016-09" db="EMBL/GenBank/DDBJ databases">
        <title>Metabolic pathway, cell adaptation mechanisms and a novel monoxygenase revealed through proteogenomic-transcription analysis of a Sphingomonas haloaromaticamans strain degrading the fungicide ortho-phenylphenol.</title>
        <authorList>
            <person name="Perruchon C."/>
            <person name="Papadopoulou E.S."/>
            <person name="Rousidou C."/>
            <person name="Vasileiadis S."/>
            <person name="Tanou G."/>
            <person name="Amoutzias G."/>
            <person name="Molassiotis A."/>
            <person name="Karpouzas D.G."/>
        </authorList>
    </citation>
    <scope>NUCLEOTIDE SEQUENCE [LARGE SCALE GENOMIC DNA]</scope>
    <source>
        <strain evidence="11 12">P3</strain>
    </source>
</reference>
<dbReference type="PANTHER" id="PTHR33507">
    <property type="entry name" value="INNER MEMBRANE PROTEIN YBBJ"/>
    <property type="match status" value="1"/>
</dbReference>
<keyword evidence="2 6" id="KW-0812">Transmembrane</keyword>
<evidence type="ECO:0000256" key="2">
    <source>
        <dbReference type="ARBA" id="ARBA00022692"/>
    </source>
</evidence>
<gene>
    <name evidence="11" type="ORF">BHE75_03692</name>
</gene>
<dbReference type="Pfam" id="PF25145">
    <property type="entry name" value="NfeD1b_N"/>
    <property type="match status" value="1"/>
</dbReference>
<feature type="transmembrane region" description="Helical" evidence="6">
    <location>
        <begin position="255"/>
        <end position="277"/>
    </location>
</feature>
<feature type="transmembrane region" description="Helical" evidence="6">
    <location>
        <begin position="308"/>
        <end position="325"/>
    </location>
</feature>
<dbReference type="FunFam" id="3.90.226.10:FF:000089">
    <property type="entry name" value="Membrane-bound serine protease"/>
    <property type="match status" value="1"/>
</dbReference>
<dbReference type="GO" id="GO:0016020">
    <property type="term" value="C:membrane"/>
    <property type="evidence" value="ECO:0007669"/>
    <property type="project" value="UniProtKB-SubCell"/>
</dbReference>
<protein>
    <submittedName>
        <fullName evidence="11">Uncharacterized protein</fullName>
    </submittedName>
</protein>
<dbReference type="InterPro" id="IPR056739">
    <property type="entry name" value="NfeD_membrane"/>
</dbReference>
<feature type="chain" id="PRO_5010287433" evidence="7">
    <location>
        <begin position="21"/>
        <end position="467"/>
    </location>
</feature>
<dbReference type="InterPro" id="IPR029045">
    <property type="entry name" value="ClpP/crotonase-like_dom_sf"/>
</dbReference>
<dbReference type="CDD" id="cd07020">
    <property type="entry name" value="Clp_protease_NfeD_1"/>
    <property type="match status" value="1"/>
</dbReference>
<dbReference type="Pfam" id="PF01957">
    <property type="entry name" value="NfeD"/>
    <property type="match status" value="1"/>
</dbReference>
<evidence type="ECO:0000259" key="9">
    <source>
        <dbReference type="Pfam" id="PF24961"/>
    </source>
</evidence>
<accession>A0A1S1HJP1</accession>
<keyword evidence="7" id="KW-0732">Signal</keyword>
<keyword evidence="3 6" id="KW-1133">Transmembrane helix</keyword>
<feature type="domain" description="NfeD-like C-terminal" evidence="8">
    <location>
        <begin position="395"/>
        <end position="450"/>
    </location>
</feature>
<dbReference type="InterPro" id="IPR052165">
    <property type="entry name" value="Membrane_assoc_protease"/>
</dbReference>
<evidence type="ECO:0000256" key="7">
    <source>
        <dbReference type="SAM" id="SignalP"/>
    </source>
</evidence>
<dbReference type="Pfam" id="PF24961">
    <property type="entry name" value="NfeD_membrane"/>
    <property type="match status" value="1"/>
</dbReference>
<feature type="domain" description="NfeD integral membrane" evidence="9">
    <location>
        <begin position="263"/>
        <end position="379"/>
    </location>
</feature>
<comment type="caution">
    <text evidence="11">The sequence shown here is derived from an EMBL/GenBank/DDBJ whole genome shotgun (WGS) entry which is preliminary data.</text>
</comment>
<evidence type="ECO:0000256" key="6">
    <source>
        <dbReference type="SAM" id="Phobius"/>
    </source>
</evidence>
<evidence type="ECO:0000256" key="3">
    <source>
        <dbReference type="ARBA" id="ARBA00022989"/>
    </source>
</evidence>
<organism evidence="11 12">
    <name type="scientific">Edaphosphingomonas haloaromaticamans</name>
    <dbReference type="NCBI Taxonomy" id="653954"/>
    <lineage>
        <taxon>Bacteria</taxon>
        <taxon>Pseudomonadati</taxon>
        <taxon>Pseudomonadota</taxon>
        <taxon>Alphaproteobacteria</taxon>
        <taxon>Sphingomonadales</taxon>
        <taxon>Rhizorhabdaceae</taxon>
        <taxon>Edaphosphingomonas</taxon>
    </lineage>
</organism>
<feature type="signal peptide" evidence="7">
    <location>
        <begin position="1"/>
        <end position="20"/>
    </location>
</feature>
<feature type="region of interest" description="Disordered" evidence="5">
    <location>
        <begin position="130"/>
        <end position="164"/>
    </location>
</feature>
<dbReference type="PANTHER" id="PTHR33507:SF4">
    <property type="entry name" value="NODULATION COMPETITIVENESS PROTEIN NFED"/>
    <property type="match status" value="1"/>
</dbReference>
<dbReference type="InterPro" id="IPR002810">
    <property type="entry name" value="NfeD-like_C"/>
</dbReference>
<sequence length="467" mass="48444">MLRPAGVLALLALLVGAMLAWPSAGAPSGRSAPVLHIDGVIGPATADYVTRGLTRAAEDRAPFVVIEMNTPGGLDASMRKIIQAILRSPAPVVAYVSPSGGRAASAGAFILYASHIAAMAPGTNVGAATPVQLGGSGSPFASPPDKTDPDKRSSTPPSGRASEAKAVNDAIAYIRSLAELRGRNVDWAEAAVRNAASLSAQAALEQKVIDVIARDRTELLAQVNGRSVTAGGVAITIATHDLTLVDLDPNWRTRLLAAITDPNIALILMMVGIYGLLFEFMNPGALYPGTIGAICLLTGLYALTALPVNYAGVGLILLGLGLMTAEAFAPSFGILGIGGTVAFVLGAAIMIDTDIPQFQISWPVVGIVALASLGLTIVFMRLALKAHRRKVVTGREELVGSTGTVLDWKDGKGHIFVHSERWQAQGVGTMNAGATVRVTALKGLVLRIEPYEHAGLDESAAPHLKET</sequence>
<dbReference type="SUPFAM" id="SSF141322">
    <property type="entry name" value="NfeD domain-like"/>
    <property type="match status" value="1"/>
</dbReference>
<feature type="transmembrane region" description="Helical" evidence="6">
    <location>
        <begin position="332"/>
        <end position="351"/>
    </location>
</feature>
<comment type="subcellular location">
    <subcellularLocation>
        <location evidence="1">Membrane</location>
        <topology evidence="1">Multi-pass membrane protein</topology>
    </subcellularLocation>
</comment>
<dbReference type="AlphaFoldDB" id="A0A1S1HJP1"/>